<dbReference type="Pfam" id="PF22845">
    <property type="entry name" value="DUF3097_N"/>
    <property type="match status" value="1"/>
</dbReference>
<evidence type="ECO:0000313" key="4">
    <source>
        <dbReference type="EMBL" id="RII43158.1"/>
    </source>
</evidence>
<feature type="domain" description="DUF3097" evidence="2">
    <location>
        <begin position="119"/>
        <end position="286"/>
    </location>
</feature>
<dbReference type="InterPro" id="IPR021447">
    <property type="entry name" value="DUF3097_C"/>
</dbReference>
<name>A0A399JCA1_9MICC</name>
<proteinExistence type="predicted"/>
<dbReference type="InterPro" id="IPR053883">
    <property type="entry name" value="DUF3097_N"/>
</dbReference>
<protein>
    <submittedName>
        <fullName evidence="4">DUF3097 family protein</fullName>
    </submittedName>
</protein>
<evidence type="ECO:0000256" key="1">
    <source>
        <dbReference type="SAM" id="MobiDB-lite"/>
    </source>
</evidence>
<dbReference type="EMBL" id="QQXK01000005">
    <property type="protein sequence ID" value="RII43158.1"/>
    <property type="molecule type" value="Genomic_DNA"/>
</dbReference>
<evidence type="ECO:0000259" key="3">
    <source>
        <dbReference type="Pfam" id="PF22845"/>
    </source>
</evidence>
<reference evidence="4 5" key="1">
    <citation type="submission" date="2018-07" db="EMBL/GenBank/DDBJ databases">
        <title>Arthrobacter sp. nov., isolated from raw cow's milk with high bacterial count.</title>
        <authorList>
            <person name="Hahne J."/>
            <person name="Isele D."/>
            <person name="Lipski A."/>
        </authorList>
    </citation>
    <scope>NUCLEOTIDE SEQUENCE [LARGE SCALE GENOMIC DNA]</scope>
    <source>
        <strain evidence="4 5">JZ R-35</strain>
    </source>
</reference>
<comment type="caution">
    <text evidence="4">The sequence shown here is derived from an EMBL/GenBank/DDBJ whole genome shotgun (WGS) entry which is preliminary data.</text>
</comment>
<organism evidence="4 5">
    <name type="scientific">Galactobacter valiniphilus</name>
    <dbReference type="NCBI Taxonomy" id="2676122"/>
    <lineage>
        <taxon>Bacteria</taxon>
        <taxon>Bacillati</taxon>
        <taxon>Actinomycetota</taxon>
        <taxon>Actinomycetes</taxon>
        <taxon>Micrococcales</taxon>
        <taxon>Micrococcaceae</taxon>
        <taxon>Galactobacter</taxon>
    </lineage>
</organism>
<gene>
    <name evidence="4" type="ORF">DWB68_03765</name>
</gene>
<dbReference type="AlphaFoldDB" id="A0A399JCA1"/>
<feature type="domain" description="DUF3097" evidence="3">
    <location>
        <begin position="24"/>
        <end position="85"/>
    </location>
</feature>
<evidence type="ECO:0000259" key="2">
    <source>
        <dbReference type="Pfam" id="PF11296"/>
    </source>
</evidence>
<feature type="region of interest" description="Disordered" evidence="1">
    <location>
        <begin position="1"/>
        <end position="20"/>
    </location>
</feature>
<sequence length="289" mass="31169">MHTVDYAWGPTSITPQPRTAPRKVGARVGLLLEDVESGWVGEVVRTERSGGVRVLVLEDRRGKTRTFPAGFGFLIDGAPVEIVEPAAAPAPGKAKQAPTRSASGSVYVEGAKARTARAARIWVEGAHDAELVEKVWGHDLRIEGVAVEPLHGVDDLASAIKEFQPGPQRRLGILVDHLVTGSKEERIAREAMRVPGAAGNVLILGHPYIDVWQAVKPSAIGAAAWPVVPRGEDWKTGILTRLGWPHSTKEDVGLGWKRILSGVRHYGDLEPSLLGRVEELIDFVTQGEA</sequence>
<evidence type="ECO:0000313" key="5">
    <source>
        <dbReference type="Proteomes" id="UP000265419"/>
    </source>
</evidence>
<dbReference type="Proteomes" id="UP000265419">
    <property type="component" value="Unassembled WGS sequence"/>
</dbReference>
<dbReference type="Pfam" id="PF11296">
    <property type="entry name" value="DUF3097_C"/>
    <property type="match status" value="1"/>
</dbReference>
<accession>A0A399JCA1</accession>
<keyword evidence="5" id="KW-1185">Reference proteome</keyword>